<dbReference type="GO" id="GO:0003723">
    <property type="term" value="F:RNA binding"/>
    <property type="evidence" value="ECO:0007669"/>
    <property type="project" value="UniProtKB-KW"/>
</dbReference>
<dbReference type="AlphaFoldDB" id="A0A9N7PJR8"/>
<dbReference type="Proteomes" id="UP000280586">
    <property type="component" value="Chromosome"/>
</dbReference>
<evidence type="ECO:0000313" key="3">
    <source>
        <dbReference type="EMBL" id="AYE35066.1"/>
    </source>
</evidence>
<dbReference type="InterPro" id="IPR050696">
    <property type="entry name" value="FtsA/MreB"/>
</dbReference>
<dbReference type="Pfam" id="PF14450">
    <property type="entry name" value="FtsA"/>
    <property type="match status" value="1"/>
</dbReference>
<dbReference type="SMART" id="SM00842">
    <property type="entry name" value="FtsA"/>
    <property type="match status" value="1"/>
</dbReference>
<accession>A0A9N7PJR8</accession>
<feature type="domain" description="SHS2" evidence="2">
    <location>
        <begin position="10"/>
        <end position="204"/>
    </location>
</feature>
<gene>
    <name evidence="3" type="ORF">CP523_11930</name>
    <name evidence="4" type="ORF">NH397_04305</name>
</gene>
<dbReference type="SUPFAM" id="SSF53067">
    <property type="entry name" value="Actin-like ATPase domain"/>
    <property type="match status" value="2"/>
</dbReference>
<dbReference type="Gene3D" id="3.30.420.40">
    <property type="match status" value="2"/>
</dbReference>
<dbReference type="Proteomes" id="UP001055437">
    <property type="component" value="Chromosome"/>
</dbReference>
<evidence type="ECO:0000259" key="2">
    <source>
        <dbReference type="SMART" id="SM00842"/>
    </source>
</evidence>
<keyword evidence="1" id="KW-0694">RNA-binding</keyword>
<keyword evidence="6" id="KW-1185">Reference proteome</keyword>
<keyword evidence="3" id="KW-0131">Cell cycle</keyword>
<dbReference type="PANTHER" id="PTHR32432">
    <property type="entry name" value="CELL DIVISION PROTEIN FTSA-RELATED"/>
    <property type="match status" value="1"/>
</dbReference>
<sequence length="662" mass="73349">MKNININNIKFALDIGTRSMIGTVLEAKDGKFHVISEKYLEHEERAMVDGQIHDIDLVARGVFKIVSSLEDELNIKLKSVSIAAAGRFLKTVDSKGEMVVDSEEEITNDTIRNLELIAVKDAEEKINTTTDGKLYCVGYSVSSYYLNGFVISNLSGHKGENIAVDVISTFLPRSVVDSLYSVMKKVGLTVENLTLEPIAAMEAIIPKNLRLLNIALVDIGAGTSDIAISSKEKISAYGMVPQAGDEVTEVIAQECLVDFNLAEVIKKKINVEEEITYLDILGLENTIRSEDLNKVIKPVVKKIAESISSKIIELNGNKTPSALFLVGGGAHTPGLLEEITEQLNMPINRVAIKDRKSVVDCVSNDDLGSEGVTVLGIALVAAKNNGNDFIDVILNKTPITMFNTKEHKIMDVLLQAEINPVMLIAKSGKNVKYTINGTKRIAFGEKGESPIIKLDGKITSIESKVCEGSNIEIAFAKNGRDAKPKIKEQIKTFNSISIYIDENIINIDTIAFINGKFVSLESEIKDGDEVKLILPRKIGDIKKYIIKKELSIYKDDKEVNDYYEVSDGERFYTKDISKVEDSDKTEVVEKIEIEENNKIGIVVNGEKIFLKKDTENMFINIFNYIDFDLENAKGIINLRINGNEAKFTDSLKDGDKIEIFWS</sequence>
<organism evidence="3 5">
    <name type="scientific">Clostridium septicum</name>
    <dbReference type="NCBI Taxonomy" id="1504"/>
    <lineage>
        <taxon>Bacteria</taxon>
        <taxon>Bacillati</taxon>
        <taxon>Bacillota</taxon>
        <taxon>Clostridia</taxon>
        <taxon>Eubacteriales</taxon>
        <taxon>Clostridiaceae</taxon>
        <taxon>Clostridium</taxon>
    </lineage>
</organism>
<dbReference type="KEGG" id="csep:CP523_11930"/>
<dbReference type="Gene3D" id="3.30.1490.300">
    <property type="match status" value="1"/>
</dbReference>
<protein>
    <submittedName>
        <fullName evidence="3">Cell division protein FtsA</fullName>
    </submittedName>
    <submittedName>
        <fullName evidence="4">Rod shape-determining protein</fullName>
    </submittedName>
</protein>
<name>A0A9N7PJR8_CLOSE</name>
<dbReference type="PANTHER" id="PTHR32432:SF3">
    <property type="entry name" value="ETHANOLAMINE UTILIZATION PROTEIN EUTJ"/>
    <property type="match status" value="1"/>
</dbReference>
<evidence type="ECO:0000256" key="1">
    <source>
        <dbReference type="PROSITE-ProRule" id="PRU00182"/>
    </source>
</evidence>
<reference evidence="4" key="2">
    <citation type="submission" date="2022-06" db="EMBL/GenBank/DDBJ databases">
        <authorList>
            <person name="Holder M.E."/>
            <person name="Ajami N.J."/>
            <person name="Petrosino J.F."/>
        </authorList>
    </citation>
    <scope>NUCLEOTIDE SEQUENCE</scope>
    <source>
        <strain evidence="4">RMA 8861</strain>
    </source>
</reference>
<evidence type="ECO:0000313" key="5">
    <source>
        <dbReference type="Proteomes" id="UP000280586"/>
    </source>
</evidence>
<dbReference type="CDD" id="cd24004">
    <property type="entry name" value="ASKHA_NBD_PilM-like"/>
    <property type="match status" value="1"/>
</dbReference>
<dbReference type="GO" id="GO:0051301">
    <property type="term" value="P:cell division"/>
    <property type="evidence" value="ECO:0007669"/>
    <property type="project" value="UniProtKB-KW"/>
</dbReference>
<evidence type="ECO:0000313" key="6">
    <source>
        <dbReference type="Proteomes" id="UP001055437"/>
    </source>
</evidence>
<proteinExistence type="predicted"/>
<dbReference type="RefSeq" id="WP_120140895.1">
    <property type="nucleotide sequence ID" value="NZ_JAWEEB010000002.1"/>
</dbReference>
<dbReference type="InterPro" id="IPR043129">
    <property type="entry name" value="ATPase_NBD"/>
</dbReference>
<dbReference type="InterPro" id="IPR003494">
    <property type="entry name" value="SHS2_FtsA"/>
</dbReference>
<dbReference type="OrthoDB" id="9768127at2"/>
<dbReference type="EMBL" id="CP099799">
    <property type="protein sequence ID" value="USS01663.1"/>
    <property type="molecule type" value="Genomic_DNA"/>
</dbReference>
<dbReference type="EMBL" id="CP023671">
    <property type="protein sequence ID" value="AYE35066.1"/>
    <property type="molecule type" value="Genomic_DNA"/>
</dbReference>
<evidence type="ECO:0000313" key="4">
    <source>
        <dbReference type="EMBL" id="USS01663.1"/>
    </source>
</evidence>
<reference evidence="3 5" key="1">
    <citation type="submission" date="2017-09" db="EMBL/GenBank/DDBJ databases">
        <authorList>
            <person name="Thomas P."/>
            <person name="Seyboldt C."/>
        </authorList>
    </citation>
    <scope>NUCLEOTIDE SEQUENCE [LARGE SCALE GENOMIC DNA]</scope>
    <source>
        <strain evidence="3 5">DSM 7534</strain>
    </source>
</reference>
<keyword evidence="3" id="KW-0132">Cell division</keyword>
<dbReference type="PROSITE" id="PS50889">
    <property type="entry name" value="S4"/>
    <property type="match status" value="1"/>
</dbReference>